<protein>
    <submittedName>
        <fullName evidence="2">Uncharacterized protein</fullName>
    </submittedName>
</protein>
<organism evidence="2 3">
    <name type="scientific">Aegilops tauschii subsp. strangulata</name>
    <name type="common">Goatgrass</name>
    <dbReference type="NCBI Taxonomy" id="200361"/>
    <lineage>
        <taxon>Eukaryota</taxon>
        <taxon>Viridiplantae</taxon>
        <taxon>Streptophyta</taxon>
        <taxon>Embryophyta</taxon>
        <taxon>Tracheophyta</taxon>
        <taxon>Spermatophyta</taxon>
        <taxon>Magnoliopsida</taxon>
        <taxon>Liliopsida</taxon>
        <taxon>Poales</taxon>
        <taxon>Poaceae</taxon>
        <taxon>BOP clade</taxon>
        <taxon>Pooideae</taxon>
        <taxon>Triticodae</taxon>
        <taxon>Triticeae</taxon>
        <taxon>Triticinae</taxon>
        <taxon>Aegilops</taxon>
    </lineage>
</organism>
<evidence type="ECO:0000256" key="1">
    <source>
        <dbReference type="SAM" id="MobiDB-lite"/>
    </source>
</evidence>
<sequence length="81" mass="9262">TMLPVKKTLRPRGKKRSPPPHSSHTRWRLLPPPTTSFHGRTPLPRHHLLPFLAAPPSSSHDLLSRRCPDLTDLPRLQSRAR</sequence>
<feature type="region of interest" description="Disordered" evidence="1">
    <location>
        <begin position="56"/>
        <end position="81"/>
    </location>
</feature>
<reference evidence="2" key="3">
    <citation type="journal article" date="2017" name="Nature">
        <title>Genome sequence of the progenitor of the wheat D genome Aegilops tauschii.</title>
        <authorList>
            <person name="Luo M.C."/>
            <person name="Gu Y.Q."/>
            <person name="Puiu D."/>
            <person name="Wang H."/>
            <person name="Twardziok S.O."/>
            <person name="Deal K.R."/>
            <person name="Huo N."/>
            <person name="Zhu T."/>
            <person name="Wang L."/>
            <person name="Wang Y."/>
            <person name="McGuire P.E."/>
            <person name="Liu S."/>
            <person name="Long H."/>
            <person name="Ramasamy R.K."/>
            <person name="Rodriguez J.C."/>
            <person name="Van S.L."/>
            <person name="Yuan L."/>
            <person name="Wang Z."/>
            <person name="Xia Z."/>
            <person name="Xiao L."/>
            <person name="Anderson O.D."/>
            <person name="Ouyang S."/>
            <person name="Liang Y."/>
            <person name="Zimin A.V."/>
            <person name="Pertea G."/>
            <person name="Qi P."/>
            <person name="Bennetzen J.L."/>
            <person name="Dai X."/>
            <person name="Dawson M.W."/>
            <person name="Muller H.G."/>
            <person name="Kugler K."/>
            <person name="Rivarola-Duarte L."/>
            <person name="Spannagl M."/>
            <person name="Mayer K.F.X."/>
            <person name="Lu F.H."/>
            <person name="Bevan M.W."/>
            <person name="Leroy P."/>
            <person name="Li P."/>
            <person name="You F.M."/>
            <person name="Sun Q."/>
            <person name="Liu Z."/>
            <person name="Lyons E."/>
            <person name="Wicker T."/>
            <person name="Salzberg S.L."/>
            <person name="Devos K.M."/>
            <person name="Dvorak J."/>
        </authorList>
    </citation>
    <scope>NUCLEOTIDE SEQUENCE [LARGE SCALE GENOMIC DNA]</scope>
    <source>
        <strain evidence="2">cv. AL8/78</strain>
    </source>
</reference>
<dbReference type="Proteomes" id="UP000015105">
    <property type="component" value="Chromosome 6D"/>
</dbReference>
<feature type="region of interest" description="Disordered" evidence="1">
    <location>
        <begin position="1"/>
        <end position="44"/>
    </location>
</feature>
<reference evidence="3" key="2">
    <citation type="journal article" date="2017" name="Nat. Plants">
        <title>The Aegilops tauschii genome reveals multiple impacts of transposons.</title>
        <authorList>
            <person name="Zhao G."/>
            <person name="Zou C."/>
            <person name="Li K."/>
            <person name="Wang K."/>
            <person name="Li T."/>
            <person name="Gao L."/>
            <person name="Zhang X."/>
            <person name="Wang H."/>
            <person name="Yang Z."/>
            <person name="Liu X."/>
            <person name="Jiang W."/>
            <person name="Mao L."/>
            <person name="Kong X."/>
            <person name="Jiao Y."/>
            <person name="Jia J."/>
        </authorList>
    </citation>
    <scope>NUCLEOTIDE SEQUENCE [LARGE SCALE GENOMIC DNA]</scope>
    <source>
        <strain evidence="3">cv. AL8/78</strain>
    </source>
</reference>
<accession>A0A453NAY3</accession>
<evidence type="ECO:0000313" key="2">
    <source>
        <dbReference type="EnsemblPlants" id="AET6Gv20300500.1"/>
    </source>
</evidence>
<dbReference type="AlphaFoldDB" id="A0A453NAY3"/>
<dbReference type="Gramene" id="AET6Gv20300500.1">
    <property type="protein sequence ID" value="AET6Gv20300500.1"/>
    <property type="gene ID" value="AET6Gv20300500"/>
</dbReference>
<keyword evidence="3" id="KW-1185">Reference proteome</keyword>
<reference evidence="2" key="4">
    <citation type="submission" date="2019-03" db="UniProtKB">
        <authorList>
            <consortium name="EnsemblPlants"/>
        </authorList>
    </citation>
    <scope>IDENTIFICATION</scope>
</reference>
<name>A0A453NAY3_AEGTS</name>
<reference evidence="3" key="1">
    <citation type="journal article" date="2014" name="Science">
        <title>Ancient hybridizations among the ancestral genomes of bread wheat.</title>
        <authorList>
            <consortium name="International Wheat Genome Sequencing Consortium,"/>
            <person name="Marcussen T."/>
            <person name="Sandve S.R."/>
            <person name="Heier L."/>
            <person name="Spannagl M."/>
            <person name="Pfeifer M."/>
            <person name="Jakobsen K.S."/>
            <person name="Wulff B.B."/>
            <person name="Steuernagel B."/>
            <person name="Mayer K.F."/>
            <person name="Olsen O.A."/>
        </authorList>
    </citation>
    <scope>NUCLEOTIDE SEQUENCE [LARGE SCALE GENOMIC DNA]</scope>
    <source>
        <strain evidence="3">cv. AL8/78</strain>
    </source>
</reference>
<proteinExistence type="predicted"/>
<evidence type="ECO:0000313" key="3">
    <source>
        <dbReference type="Proteomes" id="UP000015105"/>
    </source>
</evidence>
<feature type="compositionally biased region" description="Basic residues" evidence="1">
    <location>
        <begin position="7"/>
        <end position="27"/>
    </location>
</feature>
<dbReference type="EnsemblPlants" id="AET6Gv20300500.1">
    <property type="protein sequence ID" value="AET6Gv20300500.1"/>
    <property type="gene ID" value="AET6Gv20300500"/>
</dbReference>
<reference evidence="2" key="5">
    <citation type="journal article" date="2021" name="G3 (Bethesda)">
        <title>Aegilops tauschii genome assembly Aet v5.0 features greater sequence contiguity and improved annotation.</title>
        <authorList>
            <person name="Wang L."/>
            <person name="Zhu T."/>
            <person name="Rodriguez J.C."/>
            <person name="Deal K.R."/>
            <person name="Dubcovsky J."/>
            <person name="McGuire P.E."/>
            <person name="Lux T."/>
            <person name="Spannagl M."/>
            <person name="Mayer K.F.X."/>
            <person name="Baldrich P."/>
            <person name="Meyers B.C."/>
            <person name="Huo N."/>
            <person name="Gu Y.Q."/>
            <person name="Zhou H."/>
            <person name="Devos K.M."/>
            <person name="Bennetzen J.L."/>
            <person name="Unver T."/>
            <person name="Budak H."/>
            <person name="Gulick P.J."/>
            <person name="Galiba G."/>
            <person name="Kalapos B."/>
            <person name="Nelson D.R."/>
            <person name="Li P."/>
            <person name="You F.M."/>
            <person name="Luo M.C."/>
            <person name="Dvorak J."/>
        </authorList>
    </citation>
    <scope>NUCLEOTIDE SEQUENCE [LARGE SCALE GENOMIC DNA]</scope>
    <source>
        <strain evidence="2">cv. AL8/78</strain>
    </source>
</reference>